<evidence type="ECO:0000313" key="2">
    <source>
        <dbReference type="EMBL" id="KAK9766108.1"/>
    </source>
</evidence>
<feature type="chain" id="PRO_5046502705" description="DUF2330 domain-containing protein" evidence="1">
    <location>
        <begin position="25"/>
        <end position="285"/>
    </location>
</feature>
<accession>A0ABR2WX62</accession>
<protein>
    <recommendedName>
        <fullName evidence="4">DUF2330 domain-containing protein</fullName>
    </recommendedName>
</protein>
<organism evidence="2 3">
    <name type="scientific">Basidiobolus ranarum</name>
    <dbReference type="NCBI Taxonomy" id="34480"/>
    <lineage>
        <taxon>Eukaryota</taxon>
        <taxon>Fungi</taxon>
        <taxon>Fungi incertae sedis</taxon>
        <taxon>Zoopagomycota</taxon>
        <taxon>Entomophthoromycotina</taxon>
        <taxon>Basidiobolomycetes</taxon>
        <taxon>Basidiobolales</taxon>
        <taxon>Basidiobolaceae</taxon>
        <taxon>Basidiobolus</taxon>
    </lineage>
</organism>
<evidence type="ECO:0008006" key="4">
    <source>
        <dbReference type="Google" id="ProtNLM"/>
    </source>
</evidence>
<sequence>MLTCKLKHIFLAVISLLLFINVSAFSLEEYFTNQDVNVQVQSLSVSPQTKILAVTIEQVDLIIDEFGELADRTRLLALNLKVDQKQLIDEGPIFYRDIPVYAIDINDEVDLFEAELRNETPKLLPVKMYAWADVEYNEEQDIFFPRVVLQTQILEDNAVEAEVVQVIVDLLDNDQISLFPPQKLPLNQVYYLPAGNQPWTPFSELDSDHSVKAPHHKCGKHMSKIHHQVKSYVENAAESIKAWFYQAAETINTWANEHVDELQLFALIWMSMLGFVTSTPRPRSY</sequence>
<reference evidence="2 3" key="1">
    <citation type="submission" date="2023-04" db="EMBL/GenBank/DDBJ databases">
        <title>Genome of Basidiobolus ranarum AG-B5.</title>
        <authorList>
            <person name="Stajich J.E."/>
            <person name="Carter-House D."/>
            <person name="Gryganskyi A."/>
        </authorList>
    </citation>
    <scope>NUCLEOTIDE SEQUENCE [LARGE SCALE GENOMIC DNA]</scope>
    <source>
        <strain evidence="2 3">AG-B5</strain>
    </source>
</reference>
<dbReference type="Proteomes" id="UP001479436">
    <property type="component" value="Unassembled WGS sequence"/>
</dbReference>
<keyword evidence="3" id="KW-1185">Reference proteome</keyword>
<comment type="caution">
    <text evidence="2">The sequence shown here is derived from an EMBL/GenBank/DDBJ whole genome shotgun (WGS) entry which is preliminary data.</text>
</comment>
<keyword evidence="1" id="KW-0732">Signal</keyword>
<name>A0ABR2WX62_9FUNG</name>
<feature type="signal peptide" evidence="1">
    <location>
        <begin position="1"/>
        <end position="24"/>
    </location>
</feature>
<proteinExistence type="predicted"/>
<evidence type="ECO:0000256" key="1">
    <source>
        <dbReference type="SAM" id="SignalP"/>
    </source>
</evidence>
<gene>
    <name evidence="2" type="ORF">K7432_005070</name>
</gene>
<dbReference type="EMBL" id="JASJQH010000189">
    <property type="protein sequence ID" value="KAK9766108.1"/>
    <property type="molecule type" value="Genomic_DNA"/>
</dbReference>
<evidence type="ECO:0000313" key="3">
    <source>
        <dbReference type="Proteomes" id="UP001479436"/>
    </source>
</evidence>